<dbReference type="GO" id="GO:0004622">
    <property type="term" value="F:phosphatidylcholine lysophospholipase activity"/>
    <property type="evidence" value="ECO:0007669"/>
    <property type="project" value="TreeGrafter"/>
</dbReference>
<evidence type="ECO:0000259" key="1">
    <source>
        <dbReference type="Pfam" id="PF13472"/>
    </source>
</evidence>
<comment type="caution">
    <text evidence="2">The sequence shown here is derived from an EMBL/GenBank/DDBJ whole genome shotgun (WGS) entry which is preliminary data.</text>
</comment>
<keyword evidence="3" id="KW-1185">Reference proteome</keyword>
<dbReference type="EMBL" id="JACHXU010000001">
    <property type="protein sequence ID" value="MBB3204333.1"/>
    <property type="molecule type" value="Genomic_DNA"/>
</dbReference>
<dbReference type="RefSeq" id="WP_184300253.1">
    <property type="nucleotide sequence ID" value="NZ_JACHXU010000001.1"/>
</dbReference>
<dbReference type="InterPro" id="IPR036514">
    <property type="entry name" value="SGNH_hydro_sf"/>
</dbReference>
<accession>A0A7W5DTM5</accession>
<sequence>MHTHLIIPVLLLVLAFPLRAMGMTSPSFVEFDQRAKAGERLSVVFFGASLTWGANATDPQLTSYRAFIAQRLEAAYPRAHFTFHDAAIGGTNSQLGVFRMDRDVLRHKPDLVFLDFSANDGINEASPETLASYESLIRRIIVEARSPVVQVIFPFGWDVKAADFDKMKRRTAHLALSDAYRTTVGDAISLAVERVKAGVITVEQIWPVDLVHPCDAGYQLFADAAWAAFQDGVQRQVVCAAPQQMVHAETYMNQVRVRLSTLGKLPMGWRKGSPHLTSAYYDMLMSRWLDDEVVASSHIERKSVVDKTHSSQQVARLMITFRGTIVLLFGEGTIKSAKYRVYIDGKLVERVLPNAQEPLCEFDAASLSARANGNTHHVAVVAENLAADCDHTIEIEPVFSDEIEQELRLESLCVAGGDAKVFPFVSH</sequence>
<name>A0A7W5DTM5_9BACT</name>
<dbReference type="AlphaFoldDB" id="A0A7W5DTM5"/>
<dbReference type="Pfam" id="PF13472">
    <property type="entry name" value="Lipase_GDSL_2"/>
    <property type="match status" value="1"/>
</dbReference>
<protein>
    <submittedName>
        <fullName evidence="2">Lysophospholipase L1-like esterase</fullName>
    </submittedName>
</protein>
<evidence type="ECO:0000313" key="2">
    <source>
        <dbReference type="EMBL" id="MBB3204333.1"/>
    </source>
</evidence>
<gene>
    <name evidence="2" type="ORF">FHS27_000097</name>
</gene>
<dbReference type="PANTHER" id="PTHR30383:SF28">
    <property type="entry name" value="LIPASE_ACYLHYDROLASE"/>
    <property type="match status" value="1"/>
</dbReference>
<feature type="domain" description="SGNH hydrolase-type esterase" evidence="1">
    <location>
        <begin position="45"/>
        <end position="220"/>
    </location>
</feature>
<dbReference type="Proteomes" id="UP000536179">
    <property type="component" value="Unassembled WGS sequence"/>
</dbReference>
<dbReference type="CDD" id="cd00229">
    <property type="entry name" value="SGNH_hydrolase"/>
    <property type="match status" value="1"/>
</dbReference>
<dbReference type="InterPro" id="IPR051532">
    <property type="entry name" value="Ester_Hydrolysis_Enzymes"/>
</dbReference>
<dbReference type="SUPFAM" id="SSF52266">
    <property type="entry name" value="SGNH hydrolase"/>
    <property type="match status" value="1"/>
</dbReference>
<reference evidence="2 3" key="1">
    <citation type="submission" date="2020-08" db="EMBL/GenBank/DDBJ databases">
        <title>Genomic Encyclopedia of Type Strains, Phase III (KMG-III): the genomes of soil and plant-associated and newly described type strains.</title>
        <authorList>
            <person name="Whitman W."/>
        </authorList>
    </citation>
    <scope>NUCLEOTIDE SEQUENCE [LARGE SCALE GENOMIC DNA]</scope>
    <source>
        <strain evidence="2 3">CECT 8075</strain>
    </source>
</reference>
<dbReference type="PANTHER" id="PTHR30383">
    <property type="entry name" value="THIOESTERASE 1/PROTEASE 1/LYSOPHOSPHOLIPASE L1"/>
    <property type="match status" value="1"/>
</dbReference>
<organism evidence="2 3">
    <name type="scientific">Aporhodopirellula rubra</name>
    <dbReference type="NCBI Taxonomy" id="980271"/>
    <lineage>
        <taxon>Bacteria</taxon>
        <taxon>Pseudomonadati</taxon>
        <taxon>Planctomycetota</taxon>
        <taxon>Planctomycetia</taxon>
        <taxon>Pirellulales</taxon>
        <taxon>Pirellulaceae</taxon>
        <taxon>Aporhodopirellula</taxon>
    </lineage>
</organism>
<evidence type="ECO:0000313" key="3">
    <source>
        <dbReference type="Proteomes" id="UP000536179"/>
    </source>
</evidence>
<dbReference type="InterPro" id="IPR013830">
    <property type="entry name" value="SGNH_hydro"/>
</dbReference>
<proteinExistence type="predicted"/>
<dbReference type="Gene3D" id="3.40.50.1110">
    <property type="entry name" value="SGNH hydrolase"/>
    <property type="match status" value="1"/>
</dbReference>